<keyword evidence="3 5" id="KW-0456">Lyase</keyword>
<dbReference type="PROSITE" id="PS00165">
    <property type="entry name" value="DEHYDRATASE_SER_THR"/>
    <property type="match status" value="1"/>
</dbReference>
<dbReference type="SUPFAM" id="SSF53686">
    <property type="entry name" value="Tryptophan synthase beta subunit-like PLP-dependent enzymes"/>
    <property type="match status" value="1"/>
</dbReference>
<evidence type="ECO:0000256" key="1">
    <source>
        <dbReference type="ARBA" id="ARBA00001933"/>
    </source>
</evidence>
<dbReference type="InterPro" id="IPR000634">
    <property type="entry name" value="Ser/Thr_deHydtase_PyrdxlP-BS"/>
</dbReference>
<dbReference type="RefSeq" id="XP_004347933.1">
    <property type="nucleotide sequence ID" value="XM_004347883.1"/>
</dbReference>
<feature type="domain" description="Tryptophan synthase beta chain-like PALP" evidence="4">
    <location>
        <begin position="30"/>
        <end position="342"/>
    </location>
</feature>
<dbReference type="InterPro" id="IPR050147">
    <property type="entry name" value="Ser/Thr_Dehydratase"/>
</dbReference>
<proteinExistence type="predicted"/>
<dbReference type="GO" id="GO:0004794">
    <property type="term" value="F:threonine deaminase activity"/>
    <property type="evidence" value="ECO:0007669"/>
    <property type="project" value="TreeGrafter"/>
</dbReference>
<dbReference type="InParanoid" id="A0A0D2VR34"/>
<dbReference type="eggNOG" id="KOG1251">
    <property type="taxonomic scope" value="Eukaryota"/>
</dbReference>
<dbReference type="Pfam" id="PF00291">
    <property type="entry name" value="PALP"/>
    <property type="match status" value="1"/>
</dbReference>
<dbReference type="PhylomeDB" id="A0A0D2VR34"/>
<evidence type="ECO:0000313" key="6">
    <source>
        <dbReference type="Proteomes" id="UP000008743"/>
    </source>
</evidence>
<accession>A0A0D2VR34</accession>
<dbReference type="GO" id="GO:0006565">
    <property type="term" value="P:L-serine catabolic process"/>
    <property type="evidence" value="ECO:0007669"/>
    <property type="project" value="TreeGrafter"/>
</dbReference>
<dbReference type="Gene3D" id="3.40.50.1100">
    <property type="match status" value="2"/>
</dbReference>
<dbReference type="Proteomes" id="UP000008743">
    <property type="component" value="Unassembled WGS sequence"/>
</dbReference>
<reference evidence="6" key="1">
    <citation type="submission" date="2011-02" db="EMBL/GenBank/DDBJ databases">
        <title>The Genome Sequence of Capsaspora owczarzaki ATCC 30864.</title>
        <authorList>
            <person name="Russ C."/>
            <person name="Cuomo C."/>
            <person name="Burger G."/>
            <person name="Gray M.W."/>
            <person name="Holland P.W.H."/>
            <person name="King N."/>
            <person name="Lang F.B.F."/>
            <person name="Roger A.J."/>
            <person name="Ruiz-Trillo I."/>
            <person name="Young S.K."/>
            <person name="Zeng Q."/>
            <person name="Gargeya S."/>
            <person name="Alvarado L."/>
            <person name="Berlin A."/>
            <person name="Chapman S.B."/>
            <person name="Chen Z."/>
            <person name="Freedman E."/>
            <person name="Gellesch M."/>
            <person name="Goldberg J."/>
            <person name="Griggs A."/>
            <person name="Gujja S."/>
            <person name="Heilman E."/>
            <person name="Heiman D."/>
            <person name="Howarth C."/>
            <person name="Mehta T."/>
            <person name="Neiman D."/>
            <person name="Pearson M."/>
            <person name="Roberts A."/>
            <person name="Saif S."/>
            <person name="Shea T."/>
            <person name="Shenoy N."/>
            <person name="Sisk P."/>
            <person name="Stolte C."/>
            <person name="Sykes S."/>
            <person name="White J."/>
            <person name="Yandava C."/>
            <person name="Haas B."/>
            <person name="Nusbaum C."/>
            <person name="Birren B."/>
        </authorList>
    </citation>
    <scope>NUCLEOTIDE SEQUENCE</scope>
    <source>
        <strain evidence="6">ATCC 30864</strain>
    </source>
</reference>
<dbReference type="GO" id="GO:0030170">
    <property type="term" value="F:pyridoxal phosphate binding"/>
    <property type="evidence" value="ECO:0007669"/>
    <property type="project" value="InterPro"/>
</dbReference>
<keyword evidence="6" id="KW-1185">Reference proteome</keyword>
<evidence type="ECO:0000313" key="5">
    <source>
        <dbReference type="EMBL" id="KJE93302.1"/>
    </source>
</evidence>
<dbReference type="OMA" id="IRHHIYQ"/>
<dbReference type="STRING" id="595528.A0A0D2VR34"/>
<comment type="cofactor">
    <cofactor evidence="1">
        <name>pyridoxal 5'-phosphate</name>
        <dbReference type="ChEBI" id="CHEBI:597326"/>
    </cofactor>
</comment>
<dbReference type="GO" id="GO:0009097">
    <property type="term" value="P:isoleucine biosynthetic process"/>
    <property type="evidence" value="ECO:0007669"/>
    <property type="project" value="TreeGrafter"/>
</dbReference>
<dbReference type="InterPro" id="IPR001926">
    <property type="entry name" value="TrpB-like_PALP"/>
</dbReference>
<sequence>MSNPKPTTSLSTSTTGARLLKHVLAAESRIRKHIRTTPLEACPWLSKLAGPSTRVFLKCESEQATGSFKLRGAFAKLTALIEAAEHQATLPRQADSDQNVLVLPRIVTASTGNHALACCAAMQSLGISGTICVPSSITRAKRERLELMRAKLIVGGRECLDAENAAQELAQRSGAVYVSPYNDWDVAGGNGTVAVDLVVHQGLHNVDAVFVAVGGGGLIGGMAAFLKALVPNVRIVGCSPMQSCVMVRSVEAGRIVDEAEDSETLSDGTAGGIEPGSLTFDVCRDLVDEWVTVSEVEIARAMRFMLEYHHRVVEGAAGVAIAAFRKHAQRFAGQTVAIVLCGSNVSMNHVAQVSSDVDLDLDMN</sequence>
<dbReference type="PANTHER" id="PTHR48078:SF6">
    <property type="entry name" value="L-THREONINE DEHYDRATASE CATABOLIC TDCB"/>
    <property type="match status" value="1"/>
</dbReference>
<dbReference type="OrthoDB" id="26242at2759"/>
<dbReference type="AlphaFoldDB" id="A0A0D2VR34"/>
<name>A0A0D2VR34_CAPO3</name>
<dbReference type="GO" id="GO:0006567">
    <property type="term" value="P:L-threonine catabolic process"/>
    <property type="evidence" value="ECO:0007669"/>
    <property type="project" value="TreeGrafter"/>
</dbReference>
<gene>
    <name evidence="5" type="ORF">CAOG_004108</name>
</gene>
<dbReference type="PANTHER" id="PTHR48078">
    <property type="entry name" value="THREONINE DEHYDRATASE, MITOCHONDRIAL-RELATED"/>
    <property type="match status" value="1"/>
</dbReference>
<dbReference type="GO" id="GO:0003941">
    <property type="term" value="F:L-serine ammonia-lyase activity"/>
    <property type="evidence" value="ECO:0007669"/>
    <property type="project" value="TreeGrafter"/>
</dbReference>
<evidence type="ECO:0000256" key="2">
    <source>
        <dbReference type="ARBA" id="ARBA00022898"/>
    </source>
</evidence>
<keyword evidence="2" id="KW-0663">Pyridoxal phosphate</keyword>
<protein>
    <submittedName>
        <fullName evidence="5">L-threonine ammonia-lyase</fullName>
    </submittedName>
</protein>
<evidence type="ECO:0000259" key="4">
    <source>
        <dbReference type="Pfam" id="PF00291"/>
    </source>
</evidence>
<organism evidence="5 6">
    <name type="scientific">Capsaspora owczarzaki (strain ATCC 30864)</name>
    <dbReference type="NCBI Taxonomy" id="595528"/>
    <lineage>
        <taxon>Eukaryota</taxon>
        <taxon>Filasterea</taxon>
        <taxon>Capsaspora</taxon>
    </lineage>
</organism>
<evidence type="ECO:0000256" key="3">
    <source>
        <dbReference type="ARBA" id="ARBA00023239"/>
    </source>
</evidence>
<dbReference type="InterPro" id="IPR036052">
    <property type="entry name" value="TrpB-like_PALP_sf"/>
</dbReference>
<dbReference type="EMBL" id="KE346365">
    <property type="protein sequence ID" value="KJE93302.1"/>
    <property type="molecule type" value="Genomic_DNA"/>
</dbReference>